<dbReference type="CDD" id="cd09725">
    <property type="entry name" value="Cas2_I_II_III"/>
    <property type="match status" value="1"/>
</dbReference>
<reference evidence="9" key="2">
    <citation type="submission" date="2020-01" db="EMBL/GenBank/DDBJ databases">
        <authorList>
            <person name="Campanaro S."/>
        </authorList>
    </citation>
    <scope>NUCLEOTIDE SEQUENCE</scope>
    <source>
        <strain evidence="9">AS06rmzACSIP_7</strain>
    </source>
</reference>
<dbReference type="GO" id="GO:0016787">
    <property type="term" value="F:hydrolase activity"/>
    <property type="evidence" value="ECO:0007669"/>
    <property type="project" value="UniProtKB-KW"/>
</dbReference>
<gene>
    <name evidence="9" type="primary">cas2</name>
    <name evidence="9" type="ORF">GXY80_11645</name>
</gene>
<evidence type="ECO:0000256" key="5">
    <source>
        <dbReference type="ARBA" id="ARBA00022759"/>
    </source>
</evidence>
<keyword evidence="5 9" id="KW-0255">Endonuclease</keyword>
<comment type="caution">
    <text evidence="9">The sequence shown here is derived from an EMBL/GenBank/DDBJ whole genome shotgun (WGS) entry which is preliminary data.</text>
</comment>
<dbReference type="GO" id="GO:0046872">
    <property type="term" value="F:metal ion binding"/>
    <property type="evidence" value="ECO:0007669"/>
    <property type="project" value="UniProtKB-KW"/>
</dbReference>
<dbReference type="InterPro" id="IPR019199">
    <property type="entry name" value="Virulence_VapD/CRISPR_Cas2"/>
</dbReference>
<dbReference type="GO" id="GO:0043571">
    <property type="term" value="P:maintenance of CRISPR repeat elements"/>
    <property type="evidence" value="ECO:0007669"/>
    <property type="project" value="InterPro"/>
</dbReference>
<proteinExistence type="inferred from homology"/>
<accession>A0A971M6B4</accession>
<dbReference type="Pfam" id="PF09827">
    <property type="entry name" value="CRISPR_Cas2"/>
    <property type="match status" value="1"/>
</dbReference>
<dbReference type="SUPFAM" id="SSF143430">
    <property type="entry name" value="TTP0101/SSO1404-like"/>
    <property type="match status" value="1"/>
</dbReference>
<evidence type="ECO:0000256" key="1">
    <source>
        <dbReference type="ARBA" id="ARBA00001946"/>
    </source>
</evidence>
<dbReference type="GO" id="GO:0004521">
    <property type="term" value="F:RNA endonuclease activity"/>
    <property type="evidence" value="ECO:0007669"/>
    <property type="project" value="InterPro"/>
</dbReference>
<keyword evidence="7" id="KW-0460">Magnesium</keyword>
<dbReference type="NCBIfam" id="TIGR01573">
    <property type="entry name" value="cas2"/>
    <property type="match status" value="1"/>
</dbReference>
<keyword evidence="4" id="KW-0479">Metal-binding</keyword>
<evidence type="ECO:0000256" key="4">
    <source>
        <dbReference type="ARBA" id="ARBA00022723"/>
    </source>
</evidence>
<feature type="non-terminal residue" evidence="9">
    <location>
        <position position="42"/>
    </location>
</feature>
<comment type="similarity">
    <text evidence="2">Belongs to the CRISPR-associated endoribonuclease Cas2 protein family.</text>
</comment>
<keyword evidence="6" id="KW-0378">Hydrolase</keyword>
<keyword evidence="3" id="KW-0540">Nuclease</keyword>
<evidence type="ECO:0000313" key="10">
    <source>
        <dbReference type="Proteomes" id="UP000777265"/>
    </source>
</evidence>
<name>A0A971M6B4_9BACT</name>
<evidence type="ECO:0000256" key="7">
    <source>
        <dbReference type="ARBA" id="ARBA00022842"/>
    </source>
</evidence>
<sequence length="42" mass="4942">MKRFVVIAYDISDDKKRLEISDLLITYGIRVNKSVFECFVSE</sequence>
<dbReference type="EMBL" id="JAAYEE010000213">
    <property type="protein sequence ID" value="NLW36114.1"/>
    <property type="molecule type" value="Genomic_DNA"/>
</dbReference>
<evidence type="ECO:0000256" key="2">
    <source>
        <dbReference type="ARBA" id="ARBA00009959"/>
    </source>
</evidence>
<protein>
    <submittedName>
        <fullName evidence="9">CRISPR-associated endonuclease Cas2</fullName>
    </submittedName>
</protein>
<dbReference type="GO" id="GO:0051607">
    <property type="term" value="P:defense response to virus"/>
    <property type="evidence" value="ECO:0007669"/>
    <property type="project" value="UniProtKB-KW"/>
</dbReference>
<evidence type="ECO:0000256" key="3">
    <source>
        <dbReference type="ARBA" id="ARBA00022722"/>
    </source>
</evidence>
<evidence type="ECO:0000256" key="6">
    <source>
        <dbReference type="ARBA" id="ARBA00022801"/>
    </source>
</evidence>
<dbReference type="AlphaFoldDB" id="A0A971M6B4"/>
<comment type="cofactor">
    <cofactor evidence="1">
        <name>Mg(2+)</name>
        <dbReference type="ChEBI" id="CHEBI:18420"/>
    </cofactor>
</comment>
<organism evidence="9 10">
    <name type="scientific">Syntrophorhabdus aromaticivorans</name>
    <dbReference type="NCBI Taxonomy" id="328301"/>
    <lineage>
        <taxon>Bacteria</taxon>
        <taxon>Pseudomonadati</taxon>
        <taxon>Thermodesulfobacteriota</taxon>
        <taxon>Syntrophorhabdia</taxon>
        <taxon>Syntrophorhabdales</taxon>
        <taxon>Syntrophorhabdaceae</taxon>
        <taxon>Syntrophorhabdus</taxon>
    </lineage>
</organism>
<evidence type="ECO:0000256" key="8">
    <source>
        <dbReference type="ARBA" id="ARBA00023118"/>
    </source>
</evidence>
<dbReference type="Gene3D" id="3.30.70.240">
    <property type="match status" value="1"/>
</dbReference>
<dbReference type="InterPro" id="IPR021127">
    <property type="entry name" value="CRISPR_associated_Cas2"/>
</dbReference>
<keyword evidence="8" id="KW-0051">Antiviral defense</keyword>
<evidence type="ECO:0000313" key="9">
    <source>
        <dbReference type="EMBL" id="NLW36114.1"/>
    </source>
</evidence>
<reference evidence="9" key="1">
    <citation type="journal article" date="2020" name="Biotechnol. Biofuels">
        <title>New insights from the biogas microbiome by comprehensive genome-resolved metagenomics of nearly 1600 species originating from multiple anaerobic digesters.</title>
        <authorList>
            <person name="Campanaro S."/>
            <person name="Treu L."/>
            <person name="Rodriguez-R L.M."/>
            <person name="Kovalovszki A."/>
            <person name="Ziels R.M."/>
            <person name="Maus I."/>
            <person name="Zhu X."/>
            <person name="Kougias P.G."/>
            <person name="Basile A."/>
            <person name="Luo G."/>
            <person name="Schluter A."/>
            <person name="Konstantinidis K.T."/>
            <person name="Angelidaki I."/>
        </authorList>
    </citation>
    <scope>NUCLEOTIDE SEQUENCE</scope>
    <source>
        <strain evidence="9">AS06rmzACSIP_7</strain>
    </source>
</reference>
<dbReference type="Proteomes" id="UP000777265">
    <property type="component" value="Unassembled WGS sequence"/>
</dbReference>